<gene>
    <name evidence="3" type="ORF">SAMN05421780_10128</name>
</gene>
<dbReference type="Pfam" id="PF20243">
    <property type="entry name" value="MbnP"/>
    <property type="match status" value="1"/>
</dbReference>
<feature type="domain" description="Copper-binding protein MbnP-like" evidence="2">
    <location>
        <begin position="37"/>
        <end position="226"/>
    </location>
</feature>
<feature type="signal peptide" evidence="1">
    <location>
        <begin position="1"/>
        <end position="21"/>
    </location>
</feature>
<accession>A0A1I1D7Y2</accession>
<feature type="chain" id="PRO_5011704126" description="Copper-binding protein MbnP-like domain-containing protein" evidence="1">
    <location>
        <begin position="22"/>
        <end position="256"/>
    </location>
</feature>
<organism evidence="3 4">
    <name type="scientific">Flexibacter flexilis DSM 6793</name>
    <dbReference type="NCBI Taxonomy" id="927664"/>
    <lineage>
        <taxon>Bacteria</taxon>
        <taxon>Pseudomonadati</taxon>
        <taxon>Bacteroidota</taxon>
        <taxon>Cytophagia</taxon>
        <taxon>Cytophagales</taxon>
        <taxon>Flexibacteraceae</taxon>
        <taxon>Flexibacter</taxon>
    </lineage>
</organism>
<name>A0A1I1D7Y2_9BACT</name>
<evidence type="ECO:0000313" key="4">
    <source>
        <dbReference type="Proteomes" id="UP000199514"/>
    </source>
</evidence>
<dbReference type="RefSeq" id="WP_091505518.1">
    <property type="nucleotide sequence ID" value="NZ_FOLE01000001.1"/>
</dbReference>
<evidence type="ECO:0000259" key="2">
    <source>
        <dbReference type="Pfam" id="PF20243"/>
    </source>
</evidence>
<proteinExistence type="predicted"/>
<evidence type="ECO:0000256" key="1">
    <source>
        <dbReference type="SAM" id="SignalP"/>
    </source>
</evidence>
<dbReference type="STRING" id="927664.SAMN05421780_10128"/>
<dbReference type="PROSITE" id="PS51257">
    <property type="entry name" value="PROKAR_LIPOPROTEIN"/>
    <property type="match status" value="1"/>
</dbReference>
<dbReference type="Proteomes" id="UP000199514">
    <property type="component" value="Unassembled WGS sequence"/>
</dbReference>
<reference evidence="3 4" key="1">
    <citation type="submission" date="2016-10" db="EMBL/GenBank/DDBJ databases">
        <authorList>
            <person name="de Groot N.N."/>
        </authorList>
    </citation>
    <scope>NUCLEOTIDE SEQUENCE [LARGE SCALE GENOMIC DNA]</scope>
    <source>
        <strain evidence="3 4">DSM 6793</strain>
    </source>
</reference>
<dbReference type="AlphaFoldDB" id="A0A1I1D7Y2"/>
<keyword evidence="4" id="KW-1185">Reference proteome</keyword>
<keyword evidence="1" id="KW-0732">Signal</keyword>
<dbReference type="EMBL" id="FOLE01000001">
    <property type="protein sequence ID" value="SFB70914.1"/>
    <property type="molecule type" value="Genomic_DNA"/>
</dbReference>
<protein>
    <recommendedName>
        <fullName evidence="2">Copper-binding protein MbnP-like domain-containing protein</fullName>
    </recommendedName>
</protein>
<dbReference type="InterPro" id="IPR046863">
    <property type="entry name" value="MbnP-like_dom"/>
</dbReference>
<sequence>MKKNFLSVAILLLMSTFIASCNDSSCDDCNEATTVKAKIVFSNTVGTQALTLKTANYNDTLGETFSVSTLKYYVGEAQFTRTDGTVWKQAAGSYALIDASEQTSLTWPVQGLPDGTYKNLSFLVGVDSVYNVSGAQLGALDPLNEMFWDWNTGYVFFKLEGNTPDTTARYTLHVGGFRGQYNTIRRVNLDLSAQPLTIKNGAVSEIDIRTNVQKVLNGGPHQISIWANPGMMPGAVAMKCADNYATMFSLITVKNP</sequence>
<dbReference type="OrthoDB" id="1422031at2"/>
<evidence type="ECO:0000313" key="3">
    <source>
        <dbReference type="EMBL" id="SFB70914.1"/>
    </source>
</evidence>